<sequence length="163" mass="18509">MAFSVDSHAQLWKKLKEKAEDAIVKSAEKEIDKTINGDAPSEIEDEEDIENIEKSDTEIETTVHTDNDDITSLDSPEIWRNFRFVPGENVIFYDDLSTEQIGEFPSRWDLVKGGAEVVKINGEKAIILVAETSNIIKPLFNSKDYLGDEFTIEYDILIPNLEE</sequence>
<evidence type="ECO:0000313" key="1">
    <source>
        <dbReference type="EMBL" id="QDO94734.1"/>
    </source>
</evidence>
<keyword evidence="2" id="KW-1185">Reference proteome</keyword>
<gene>
    <name evidence="1" type="ORF">FNB79_12430</name>
</gene>
<organism evidence="1 2">
    <name type="scientific">Formosa sediminum</name>
    <dbReference type="NCBI Taxonomy" id="2594004"/>
    <lineage>
        <taxon>Bacteria</taxon>
        <taxon>Pseudomonadati</taxon>
        <taxon>Bacteroidota</taxon>
        <taxon>Flavobacteriia</taxon>
        <taxon>Flavobacteriales</taxon>
        <taxon>Flavobacteriaceae</taxon>
        <taxon>Formosa</taxon>
    </lineage>
</organism>
<dbReference type="EMBL" id="CP041637">
    <property type="protein sequence ID" value="QDO94734.1"/>
    <property type="molecule type" value="Genomic_DNA"/>
</dbReference>
<proteinExistence type="predicted"/>
<dbReference type="Proteomes" id="UP000319209">
    <property type="component" value="Chromosome"/>
</dbReference>
<reference evidence="1 2" key="1">
    <citation type="submission" date="2019-07" db="EMBL/GenBank/DDBJ databases">
        <title>Genome sequencing for Formosa sp. PS13.</title>
        <authorList>
            <person name="Park S.-J."/>
        </authorList>
    </citation>
    <scope>NUCLEOTIDE SEQUENCE [LARGE SCALE GENOMIC DNA]</scope>
    <source>
        <strain evidence="1 2">PS13</strain>
    </source>
</reference>
<evidence type="ECO:0000313" key="2">
    <source>
        <dbReference type="Proteomes" id="UP000319209"/>
    </source>
</evidence>
<dbReference type="RefSeq" id="WP_143381610.1">
    <property type="nucleotide sequence ID" value="NZ_CP041637.1"/>
</dbReference>
<dbReference type="OrthoDB" id="9800869at2"/>
<accession>A0A516GT91</accession>
<name>A0A516GT91_9FLAO</name>
<protein>
    <submittedName>
        <fullName evidence="1">Uncharacterized protein</fullName>
    </submittedName>
</protein>
<dbReference type="AlphaFoldDB" id="A0A516GT91"/>
<dbReference type="KEGG" id="fop:FNB79_12430"/>